<reference evidence="1 2" key="1">
    <citation type="submission" date="2018-03" db="EMBL/GenBank/DDBJ databases">
        <title>The draft genome of Sphingosinicella sp. GL-C-18.</title>
        <authorList>
            <person name="Liu L."/>
            <person name="Li L."/>
            <person name="Liang L."/>
            <person name="Zhang X."/>
            <person name="Wang T."/>
        </authorList>
    </citation>
    <scope>NUCLEOTIDE SEQUENCE [LARGE SCALE GENOMIC DNA]</scope>
    <source>
        <strain evidence="1 2">GL-C-18</strain>
    </source>
</reference>
<organism evidence="1 2">
    <name type="scientific">Allosphingosinicella deserti</name>
    <dbReference type="NCBI Taxonomy" id="2116704"/>
    <lineage>
        <taxon>Bacteria</taxon>
        <taxon>Pseudomonadati</taxon>
        <taxon>Pseudomonadota</taxon>
        <taxon>Alphaproteobacteria</taxon>
        <taxon>Sphingomonadales</taxon>
        <taxon>Sphingomonadaceae</taxon>
        <taxon>Allosphingosinicella</taxon>
    </lineage>
</organism>
<evidence type="ECO:0000313" key="1">
    <source>
        <dbReference type="EMBL" id="PSJ38832.1"/>
    </source>
</evidence>
<dbReference type="GO" id="GO:0005737">
    <property type="term" value="C:cytoplasm"/>
    <property type="evidence" value="ECO:0007669"/>
    <property type="project" value="TreeGrafter"/>
</dbReference>
<dbReference type="SUPFAM" id="SSF51735">
    <property type="entry name" value="NAD(P)-binding Rossmann-fold domains"/>
    <property type="match status" value="1"/>
</dbReference>
<dbReference type="RefSeq" id="WP_106514025.1">
    <property type="nucleotide sequence ID" value="NZ_PXYI01000005.1"/>
</dbReference>
<proteinExistence type="predicted"/>
<keyword evidence="2" id="KW-1185">Reference proteome</keyword>
<dbReference type="PRINTS" id="PR00081">
    <property type="entry name" value="GDHRDH"/>
</dbReference>
<dbReference type="Gene3D" id="3.40.50.720">
    <property type="entry name" value="NAD(P)-binding Rossmann-like Domain"/>
    <property type="match status" value="1"/>
</dbReference>
<dbReference type="Proteomes" id="UP000241167">
    <property type="component" value="Unassembled WGS sequence"/>
</dbReference>
<dbReference type="PANTHER" id="PTHR43544:SF12">
    <property type="entry name" value="NAD(P)-BINDING ROSSMANN-FOLD SUPERFAMILY PROTEIN"/>
    <property type="match status" value="1"/>
</dbReference>
<sequence length="238" mass="24572">MSSIEQAVVIGASGGIGAALATLLADRGARVHGLSRRGIVPDARLQSGTIDIEDEASIAAAAAGIGTAAPVDLVLVATGILHAEGVTPEKSVRQLSAASFERYFAVNATGPALVAKHFLPLLPRDRRAVFAVLSARVGSIGDNRLGGWHGYRASKAALNMIVRTLSVELARTRPDQICVALHPGTVATPLSAPFQSGVAAERLFAPETSAAHLLDVVGRLTPADSGRIIAWDGLEITP</sequence>
<name>A0A2P7QLJ6_9SPHN</name>
<dbReference type="InterPro" id="IPR002347">
    <property type="entry name" value="SDR_fam"/>
</dbReference>
<dbReference type="PANTHER" id="PTHR43544">
    <property type="entry name" value="SHORT-CHAIN DEHYDROGENASE/REDUCTASE"/>
    <property type="match status" value="1"/>
</dbReference>
<evidence type="ECO:0008006" key="3">
    <source>
        <dbReference type="Google" id="ProtNLM"/>
    </source>
</evidence>
<dbReference type="InterPro" id="IPR036291">
    <property type="entry name" value="NAD(P)-bd_dom_sf"/>
</dbReference>
<gene>
    <name evidence="1" type="ORF">C7I55_16015</name>
</gene>
<dbReference type="OrthoDB" id="9785826at2"/>
<accession>A0A2P7QLJ6</accession>
<comment type="caution">
    <text evidence="1">The sequence shown here is derived from an EMBL/GenBank/DDBJ whole genome shotgun (WGS) entry which is preliminary data.</text>
</comment>
<protein>
    <recommendedName>
        <fullName evidence="3">C-factor</fullName>
    </recommendedName>
</protein>
<dbReference type="AlphaFoldDB" id="A0A2P7QLJ6"/>
<dbReference type="Pfam" id="PF00106">
    <property type="entry name" value="adh_short"/>
    <property type="match status" value="1"/>
</dbReference>
<dbReference type="InterPro" id="IPR051468">
    <property type="entry name" value="Fungal_SecMetab_SDRs"/>
</dbReference>
<dbReference type="EMBL" id="PXYI01000005">
    <property type="protein sequence ID" value="PSJ38832.1"/>
    <property type="molecule type" value="Genomic_DNA"/>
</dbReference>
<dbReference type="GO" id="GO:0016491">
    <property type="term" value="F:oxidoreductase activity"/>
    <property type="evidence" value="ECO:0007669"/>
    <property type="project" value="TreeGrafter"/>
</dbReference>
<evidence type="ECO:0000313" key="2">
    <source>
        <dbReference type="Proteomes" id="UP000241167"/>
    </source>
</evidence>